<dbReference type="PRINTS" id="PR00120">
    <property type="entry name" value="HATPASE"/>
</dbReference>
<dbReference type="SFLD" id="SFLDF00027">
    <property type="entry name" value="p-type_atpase"/>
    <property type="match status" value="1"/>
</dbReference>
<dbReference type="Proteomes" id="UP000254537">
    <property type="component" value="Chromosome"/>
</dbReference>
<feature type="transmembrane region" description="Helical" evidence="11">
    <location>
        <begin position="84"/>
        <end position="100"/>
    </location>
</feature>
<evidence type="ECO:0000256" key="1">
    <source>
        <dbReference type="ARBA" id="ARBA00004127"/>
    </source>
</evidence>
<dbReference type="GO" id="GO:0005524">
    <property type="term" value="F:ATP binding"/>
    <property type="evidence" value="ECO:0007669"/>
    <property type="project" value="UniProtKB-KW"/>
</dbReference>
<dbReference type="PRINTS" id="PR00119">
    <property type="entry name" value="CATATPASE"/>
</dbReference>
<dbReference type="Pfam" id="PF00690">
    <property type="entry name" value="Cation_ATPase_N"/>
    <property type="match status" value="1"/>
</dbReference>
<dbReference type="GO" id="GO:0036376">
    <property type="term" value="P:sodium ion export across plasma membrane"/>
    <property type="evidence" value="ECO:0007669"/>
    <property type="project" value="TreeGrafter"/>
</dbReference>
<dbReference type="GO" id="GO:0030007">
    <property type="term" value="P:intracellular potassium ion homeostasis"/>
    <property type="evidence" value="ECO:0007669"/>
    <property type="project" value="TreeGrafter"/>
</dbReference>
<dbReference type="SUPFAM" id="SSF81660">
    <property type="entry name" value="Metal cation-transporting ATPase, ATP-binding domain N"/>
    <property type="match status" value="1"/>
</dbReference>
<dbReference type="Gene3D" id="1.20.1110.10">
    <property type="entry name" value="Calcium-transporting ATPase, transmembrane domain"/>
    <property type="match status" value="1"/>
</dbReference>
<dbReference type="FunFam" id="3.40.50.1000:FF:000193">
    <property type="entry name" value="Plasma membrane calcium-transporting ATPase 2"/>
    <property type="match status" value="1"/>
</dbReference>
<evidence type="ECO:0000256" key="10">
    <source>
        <dbReference type="ARBA" id="ARBA00023136"/>
    </source>
</evidence>
<evidence type="ECO:0000313" key="13">
    <source>
        <dbReference type="EMBL" id="AXK38416.1"/>
    </source>
</evidence>
<keyword evidence="10 11" id="KW-0472">Membrane</keyword>
<dbReference type="GO" id="GO:0006883">
    <property type="term" value="P:intracellular sodium ion homeostasis"/>
    <property type="evidence" value="ECO:0007669"/>
    <property type="project" value="TreeGrafter"/>
</dbReference>
<sequence>MTTGNVDWHAASVGQLFELLNSSAAGLTGAEAQERLHRHGPNRLQRRKRDSGLLILFRQLNNPLVYVLLVAAILAVLMGKMTDGFVVLAVVVLNTLIGFVQESRASRAIEALTRMVPEQATVLREGGPAEIPTHDIVPGDIVLLEPGDKVPADLRLIEARSLQIEEAALTGESLPATKQVEPVAADAGVGDRLCMAFGGTLVTSGAAVGLVVATGGATELGRISGLLHETTAPQTPMERRLGGLARHITLGILLVATLICAVGVLRGAAFLDSAFAAITLAVASIPEGLPAVVTIASALGVRMMARRNVIIRYLPAVETLGSTTVICTDKTGTLTRNEMTVQVLWTSTGEYGLSGAGYIPHGTLSRDGAQIMDPPPDVDELLRSGVLCNDATLAEASGSWTIGGDPTEGALLVAARKLGMDEAALREAWPRRDVVPFDSQRRYMASLHASPSGGTVVCLKGAPEMVSGMCSSFADGSALQPARIHDAVEEFAARGMRVLAVASGVMAGGAMRLDPETLGQSLRFLGLVGMIDPLRDEAIGAVRACHRAGITVKMVTGDHPATASAVAVQLGLLDRTPGHEVVVGNRLAGTSDQELERLVGRSNVFARVAPEHKLRLVKALQANGEVVAMTGDGVNDAPALKRADIGVAMGIGGTAVAKEAADMVLADDNFASIAAAVEEGRRVYDNLIKSLAFILPTSLGQAMLILVAVLFFPEQQGHLLMPIEPVQILWVNLVVAIALALPLAFEAKEPDVMHRPPRAPNAPLLSCFIVVRTFLVATLMTGGAVALFFYEYLPDLERGILPAAALAESQTVVVTTIIVFQAIYLLNCRSLTNSVWHIGLFANRHVYEGIVTTLALQLALVYMPSLNHLFHTSPLDPEDWIAPVLAGLIGLPVIAFEKRCWRLREQGKRA</sequence>
<keyword evidence="3" id="KW-0597">Phosphoprotein</keyword>
<dbReference type="RefSeq" id="WP_115432325.1">
    <property type="nucleotide sequence ID" value="NZ_CP031337.1"/>
</dbReference>
<keyword evidence="13" id="KW-0378">Hydrolase</keyword>
<dbReference type="SFLD" id="SFLDS00003">
    <property type="entry name" value="Haloacid_Dehalogenase"/>
    <property type="match status" value="1"/>
</dbReference>
<evidence type="ECO:0000256" key="7">
    <source>
        <dbReference type="ARBA" id="ARBA00022842"/>
    </source>
</evidence>
<evidence type="ECO:0000256" key="4">
    <source>
        <dbReference type="ARBA" id="ARBA00022692"/>
    </source>
</evidence>
<keyword evidence="7" id="KW-0460">Magnesium</keyword>
<dbReference type="SUPFAM" id="SSF56784">
    <property type="entry name" value="HAD-like"/>
    <property type="match status" value="1"/>
</dbReference>
<dbReference type="GO" id="GO:0005391">
    <property type="term" value="F:P-type sodium:potassium-exchanging transporter activity"/>
    <property type="evidence" value="ECO:0007669"/>
    <property type="project" value="TreeGrafter"/>
</dbReference>
<keyword evidence="5" id="KW-0547">Nucleotide-binding</keyword>
<dbReference type="OrthoDB" id="9814270at2"/>
<dbReference type="Pfam" id="PF00689">
    <property type="entry name" value="Cation_ATPase_C"/>
    <property type="match status" value="1"/>
</dbReference>
<dbReference type="GO" id="GO:0012505">
    <property type="term" value="C:endomembrane system"/>
    <property type="evidence" value="ECO:0007669"/>
    <property type="project" value="UniProtKB-SubCell"/>
</dbReference>
<keyword evidence="9 11" id="KW-1133">Transmembrane helix</keyword>
<dbReference type="InterPro" id="IPR044492">
    <property type="entry name" value="P_typ_ATPase_HD_dom"/>
</dbReference>
<feature type="transmembrane region" description="Helical" evidence="11">
    <location>
        <begin position="765"/>
        <end position="789"/>
    </location>
</feature>
<comment type="similarity">
    <text evidence="2">Belongs to the cation transport ATPase (P-type) (TC 3.A.3) family. Type IIA subfamily.</text>
</comment>
<evidence type="ECO:0000256" key="6">
    <source>
        <dbReference type="ARBA" id="ARBA00022840"/>
    </source>
</evidence>
<evidence type="ECO:0000313" key="14">
    <source>
        <dbReference type="Proteomes" id="UP000254537"/>
    </source>
</evidence>
<name>A0A345Y3B4_9NEIS</name>
<evidence type="ECO:0000256" key="2">
    <source>
        <dbReference type="ARBA" id="ARBA00005675"/>
    </source>
</evidence>
<dbReference type="Gene3D" id="2.70.150.10">
    <property type="entry name" value="Calcium-transporting ATPase, cytoplasmic transduction domain A"/>
    <property type="match status" value="1"/>
</dbReference>
<feature type="transmembrane region" description="Helical" evidence="11">
    <location>
        <begin position="275"/>
        <end position="301"/>
    </location>
</feature>
<feature type="transmembrane region" description="Helical" evidence="11">
    <location>
        <begin position="880"/>
        <end position="896"/>
    </location>
</feature>
<dbReference type="InterPro" id="IPR018303">
    <property type="entry name" value="ATPase_P-typ_P_site"/>
</dbReference>
<dbReference type="SUPFAM" id="SSF81665">
    <property type="entry name" value="Calcium ATPase, transmembrane domain M"/>
    <property type="match status" value="1"/>
</dbReference>
<feature type="transmembrane region" description="Helical" evidence="11">
    <location>
        <begin position="248"/>
        <end position="269"/>
    </location>
</feature>
<keyword evidence="8" id="KW-1278">Translocase</keyword>
<dbReference type="GO" id="GO:1902600">
    <property type="term" value="P:proton transmembrane transport"/>
    <property type="evidence" value="ECO:0007669"/>
    <property type="project" value="TreeGrafter"/>
</dbReference>
<dbReference type="SMART" id="SM00831">
    <property type="entry name" value="Cation_ATPase_N"/>
    <property type="match status" value="1"/>
</dbReference>
<feature type="transmembrane region" description="Helical" evidence="11">
    <location>
        <begin position="691"/>
        <end position="712"/>
    </location>
</feature>
<evidence type="ECO:0000256" key="5">
    <source>
        <dbReference type="ARBA" id="ARBA00022741"/>
    </source>
</evidence>
<protein>
    <submittedName>
        <fullName evidence="13">HAD family hydrolase</fullName>
    </submittedName>
</protein>
<reference evidence="13 14" key="1">
    <citation type="submission" date="2018-07" db="EMBL/GenBank/DDBJ databases">
        <title>Crenobacter cavernae sp. nov., isolated from a karst cave.</title>
        <authorList>
            <person name="Zhu H."/>
        </authorList>
    </citation>
    <scope>NUCLEOTIDE SEQUENCE [LARGE SCALE GENOMIC DNA]</scope>
    <source>
        <strain evidence="13 14">K1W11S-77</strain>
    </source>
</reference>
<dbReference type="InterPro" id="IPR023214">
    <property type="entry name" value="HAD_sf"/>
</dbReference>
<evidence type="ECO:0000259" key="12">
    <source>
        <dbReference type="SMART" id="SM00831"/>
    </source>
</evidence>
<dbReference type="EMBL" id="CP031337">
    <property type="protein sequence ID" value="AXK38416.1"/>
    <property type="molecule type" value="Genomic_DNA"/>
</dbReference>
<feature type="transmembrane region" description="Helical" evidence="11">
    <location>
        <begin position="53"/>
        <end position="78"/>
    </location>
</feature>
<dbReference type="NCBIfam" id="TIGR01494">
    <property type="entry name" value="ATPase_P-type"/>
    <property type="match status" value="3"/>
</dbReference>
<dbReference type="Pfam" id="PF13246">
    <property type="entry name" value="Cation_ATPase"/>
    <property type="match status" value="1"/>
</dbReference>
<dbReference type="KEGG" id="ccah:DWG20_02660"/>
<dbReference type="Pfam" id="PF00122">
    <property type="entry name" value="E1-E2_ATPase"/>
    <property type="match status" value="1"/>
</dbReference>
<organism evidence="13 14">
    <name type="scientific">Crenobacter cavernae</name>
    <dbReference type="NCBI Taxonomy" id="2290923"/>
    <lineage>
        <taxon>Bacteria</taxon>
        <taxon>Pseudomonadati</taxon>
        <taxon>Pseudomonadota</taxon>
        <taxon>Betaproteobacteria</taxon>
        <taxon>Neisseriales</taxon>
        <taxon>Neisseriaceae</taxon>
        <taxon>Crenobacter</taxon>
    </lineage>
</organism>
<feature type="transmembrane region" description="Helical" evidence="11">
    <location>
        <begin position="809"/>
        <end position="826"/>
    </location>
</feature>
<proteinExistence type="inferred from homology"/>
<dbReference type="PROSITE" id="PS00154">
    <property type="entry name" value="ATPASE_E1_E2"/>
    <property type="match status" value="1"/>
</dbReference>
<feature type="domain" description="Cation-transporting P-type ATPase N-terminal" evidence="12">
    <location>
        <begin position="7"/>
        <end position="80"/>
    </location>
</feature>
<comment type="subcellular location">
    <subcellularLocation>
        <location evidence="1">Endomembrane system</location>
        <topology evidence="1">Multi-pass membrane protein</topology>
    </subcellularLocation>
</comment>
<dbReference type="FunFam" id="2.70.150.10:FF:000160">
    <property type="entry name" value="Sarcoplasmic/endoplasmic reticulum calcium ATPase 1"/>
    <property type="match status" value="1"/>
</dbReference>
<gene>
    <name evidence="13" type="ORF">DWG20_02660</name>
</gene>
<dbReference type="InterPro" id="IPR006068">
    <property type="entry name" value="ATPase_P-typ_cation-transptr_C"/>
</dbReference>
<dbReference type="Gene3D" id="3.40.1110.10">
    <property type="entry name" value="Calcium-transporting ATPase, cytoplasmic domain N"/>
    <property type="match status" value="1"/>
</dbReference>
<dbReference type="Pfam" id="PF08282">
    <property type="entry name" value="Hydrolase_3"/>
    <property type="match status" value="1"/>
</dbReference>
<dbReference type="InterPro" id="IPR023299">
    <property type="entry name" value="ATPase_P-typ_cyto_dom_N"/>
</dbReference>
<dbReference type="PANTHER" id="PTHR43294">
    <property type="entry name" value="SODIUM/POTASSIUM-TRANSPORTING ATPASE SUBUNIT ALPHA"/>
    <property type="match status" value="1"/>
</dbReference>
<dbReference type="GO" id="GO:0005886">
    <property type="term" value="C:plasma membrane"/>
    <property type="evidence" value="ECO:0007669"/>
    <property type="project" value="TreeGrafter"/>
</dbReference>
<evidence type="ECO:0000256" key="11">
    <source>
        <dbReference type="SAM" id="Phobius"/>
    </source>
</evidence>
<feature type="transmembrane region" description="Helical" evidence="11">
    <location>
        <begin position="846"/>
        <end position="865"/>
    </location>
</feature>
<dbReference type="AlphaFoldDB" id="A0A345Y3B4"/>
<accession>A0A345Y3B4</accession>
<dbReference type="GO" id="GO:0016887">
    <property type="term" value="F:ATP hydrolysis activity"/>
    <property type="evidence" value="ECO:0007669"/>
    <property type="project" value="InterPro"/>
</dbReference>
<feature type="transmembrane region" description="Helical" evidence="11">
    <location>
        <begin position="727"/>
        <end position="745"/>
    </location>
</feature>
<dbReference type="SUPFAM" id="SSF81653">
    <property type="entry name" value="Calcium ATPase, transduction domain A"/>
    <property type="match status" value="1"/>
</dbReference>
<dbReference type="InterPro" id="IPR050510">
    <property type="entry name" value="Cation_transp_ATPase_P-type"/>
</dbReference>
<evidence type="ECO:0000256" key="9">
    <source>
        <dbReference type="ARBA" id="ARBA00022989"/>
    </source>
</evidence>
<dbReference type="InterPro" id="IPR059000">
    <property type="entry name" value="ATPase_P-type_domA"/>
</dbReference>
<dbReference type="InterPro" id="IPR004014">
    <property type="entry name" value="ATPase_P-typ_cation-transptr_N"/>
</dbReference>
<dbReference type="PANTHER" id="PTHR43294:SF20">
    <property type="entry name" value="P-TYPE ATPASE"/>
    <property type="match status" value="1"/>
</dbReference>
<dbReference type="InterPro" id="IPR023298">
    <property type="entry name" value="ATPase_P-typ_TM_dom_sf"/>
</dbReference>
<evidence type="ECO:0000256" key="3">
    <source>
        <dbReference type="ARBA" id="ARBA00022553"/>
    </source>
</evidence>
<dbReference type="SFLD" id="SFLDG00002">
    <property type="entry name" value="C1.7:_P-type_atpase_like"/>
    <property type="match status" value="1"/>
</dbReference>
<dbReference type="GO" id="GO:1990573">
    <property type="term" value="P:potassium ion import across plasma membrane"/>
    <property type="evidence" value="ECO:0007669"/>
    <property type="project" value="TreeGrafter"/>
</dbReference>
<dbReference type="InterPro" id="IPR036412">
    <property type="entry name" value="HAD-like_sf"/>
</dbReference>
<keyword evidence="4 11" id="KW-0812">Transmembrane</keyword>
<dbReference type="Gene3D" id="3.40.50.1000">
    <property type="entry name" value="HAD superfamily/HAD-like"/>
    <property type="match status" value="1"/>
</dbReference>
<dbReference type="InterPro" id="IPR008250">
    <property type="entry name" value="ATPase_P-typ_transduc_dom_A_sf"/>
</dbReference>
<dbReference type="InterPro" id="IPR001757">
    <property type="entry name" value="P_typ_ATPase"/>
</dbReference>
<evidence type="ECO:0000256" key="8">
    <source>
        <dbReference type="ARBA" id="ARBA00022967"/>
    </source>
</evidence>
<keyword evidence="6" id="KW-0067">ATP-binding</keyword>